<comment type="caution">
    <text evidence="2">The sequence shown here is derived from an EMBL/GenBank/DDBJ whole genome shotgun (WGS) entry which is preliminary data.</text>
</comment>
<dbReference type="PROSITE" id="PS51186">
    <property type="entry name" value="GNAT"/>
    <property type="match status" value="1"/>
</dbReference>
<dbReference type="RefSeq" id="WP_194676198.1">
    <property type="nucleotide sequence ID" value="NZ_JADKRP010000006.1"/>
</dbReference>
<feature type="domain" description="N-acetyltransferase" evidence="1">
    <location>
        <begin position="1"/>
        <end position="138"/>
    </location>
</feature>
<evidence type="ECO:0000313" key="2">
    <source>
        <dbReference type="EMBL" id="MBF4632620.1"/>
    </source>
</evidence>
<dbReference type="Pfam" id="PF00583">
    <property type="entry name" value="Acetyltransf_1"/>
    <property type="match status" value="1"/>
</dbReference>
<proteinExistence type="predicted"/>
<dbReference type="InterPro" id="IPR000182">
    <property type="entry name" value="GNAT_dom"/>
</dbReference>
<dbReference type="Proteomes" id="UP000634579">
    <property type="component" value="Unassembled WGS sequence"/>
</dbReference>
<protein>
    <submittedName>
        <fullName evidence="2">GNAT family N-acetyltransferase</fullName>
    </submittedName>
</protein>
<gene>
    <name evidence="2" type="ORF">ITJ42_15480</name>
</gene>
<dbReference type="InterPro" id="IPR016181">
    <property type="entry name" value="Acyl_CoA_acyltransferase"/>
</dbReference>
<organism evidence="2 3">
    <name type="scientific">Clavibacter phaseoli</name>
    <dbReference type="NCBI Taxonomy" id="1734031"/>
    <lineage>
        <taxon>Bacteria</taxon>
        <taxon>Bacillati</taxon>
        <taxon>Actinomycetota</taxon>
        <taxon>Actinomycetes</taxon>
        <taxon>Micrococcales</taxon>
        <taxon>Microbacteriaceae</taxon>
        <taxon>Clavibacter</taxon>
    </lineage>
</organism>
<evidence type="ECO:0000313" key="3">
    <source>
        <dbReference type="Proteomes" id="UP000634579"/>
    </source>
</evidence>
<dbReference type="Gene3D" id="3.40.630.30">
    <property type="match status" value="1"/>
</dbReference>
<name>A0A8I0SFL9_9MICO</name>
<evidence type="ECO:0000259" key="1">
    <source>
        <dbReference type="PROSITE" id="PS51186"/>
    </source>
</evidence>
<dbReference type="SUPFAM" id="SSF55729">
    <property type="entry name" value="Acyl-CoA N-acyltransferases (Nat)"/>
    <property type="match status" value="1"/>
</dbReference>
<keyword evidence="3" id="KW-1185">Reference proteome</keyword>
<dbReference type="EMBL" id="JADKRP010000006">
    <property type="protein sequence ID" value="MBF4632620.1"/>
    <property type="molecule type" value="Genomic_DNA"/>
</dbReference>
<accession>A0A8I0SFL9</accession>
<keyword evidence="2" id="KW-0808">Transferase</keyword>
<dbReference type="AlphaFoldDB" id="A0A8I0SFL9"/>
<dbReference type="GO" id="GO:0016747">
    <property type="term" value="F:acyltransferase activity, transferring groups other than amino-acyl groups"/>
    <property type="evidence" value="ECO:0007669"/>
    <property type="project" value="InterPro"/>
</dbReference>
<reference evidence="2 3" key="1">
    <citation type="submission" date="2020-10" db="EMBL/GenBank/DDBJ databases">
        <title>Draft genome sequences of plant-associated actinobacteria.</title>
        <authorList>
            <person name="Tarlachkov S.V."/>
            <person name="Starodumova I.P."/>
            <person name="Dorofeeva L.V."/>
            <person name="Prisyazhnaya N.V."/>
            <person name="Roubtsova T.V."/>
            <person name="Chizhov V.N."/>
            <person name="Nadler S.A."/>
            <person name="Subbotin S.A."/>
            <person name="Evtushenko L.I."/>
        </authorList>
    </citation>
    <scope>NUCLEOTIDE SEQUENCE [LARGE SCALE GENOMIC DNA]</scope>
    <source>
        <strain evidence="2 3">VKM Ac-2886</strain>
    </source>
</reference>
<sequence length="138" mass="15572">MSSSDLDPVRYEWRGSFTNQEVNVLHAEAFGHRLFEDDWNDQLGRLSLGWVTARDDQGLVGFVNIVWDGLVHAFVEDTAVALRARRRGIGARVIDTARQHAAAAGCEWLHVDFEDHLRDFYLNACGFTSTNAGLIQLR</sequence>